<dbReference type="EMBL" id="SIHO01000002">
    <property type="protein sequence ID" value="TFU03873.1"/>
    <property type="molecule type" value="Genomic_DNA"/>
</dbReference>
<organism evidence="3 4">
    <name type="scientific">Glacieibacterium arshaanense</name>
    <dbReference type="NCBI Taxonomy" id="2511025"/>
    <lineage>
        <taxon>Bacteria</taxon>
        <taxon>Pseudomonadati</taxon>
        <taxon>Pseudomonadota</taxon>
        <taxon>Alphaproteobacteria</taxon>
        <taxon>Sphingomonadales</taxon>
        <taxon>Sphingosinicellaceae</taxon>
        <taxon>Glacieibacterium</taxon>
    </lineage>
</organism>
<dbReference type="CDD" id="cd03510">
    <property type="entry name" value="Rhizobitoxine-FADS-like"/>
    <property type="match status" value="1"/>
</dbReference>
<keyword evidence="4" id="KW-1185">Reference proteome</keyword>
<keyword evidence="1" id="KW-1133">Transmembrane helix</keyword>
<dbReference type="GO" id="GO:0042284">
    <property type="term" value="F:sphingolipid delta-4 desaturase activity"/>
    <property type="evidence" value="ECO:0007669"/>
    <property type="project" value="TreeGrafter"/>
</dbReference>
<proteinExistence type="predicted"/>
<dbReference type="OrthoDB" id="9792534at2"/>
<dbReference type="AlphaFoldDB" id="A0A4Y9EPS1"/>
<dbReference type="InterPro" id="IPR005804">
    <property type="entry name" value="FA_desaturase_dom"/>
</dbReference>
<dbReference type="PANTHER" id="PTHR12879:SF8">
    <property type="entry name" value="SPHINGOLIPID DELTA(4)-DESATURASE DES1"/>
    <property type="match status" value="1"/>
</dbReference>
<dbReference type="PANTHER" id="PTHR12879">
    <property type="entry name" value="SPHINGOLIPID DELTA 4 DESATURASE/C-4 HYDROXYLASE PROTEIN DES2"/>
    <property type="match status" value="1"/>
</dbReference>
<feature type="domain" description="Fatty acid desaturase" evidence="2">
    <location>
        <begin position="45"/>
        <end position="278"/>
    </location>
</feature>
<keyword evidence="1" id="KW-0472">Membrane</keyword>
<feature type="transmembrane region" description="Helical" evidence="1">
    <location>
        <begin position="179"/>
        <end position="197"/>
    </location>
</feature>
<feature type="transmembrane region" description="Helical" evidence="1">
    <location>
        <begin position="48"/>
        <end position="66"/>
    </location>
</feature>
<dbReference type="GO" id="GO:0016020">
    <property type="term" value="C:membrane"/>
    <property type="evidence" value="ECO:0007669"/>
    <property type="project" value="GOC"/>
</dbReference>
<gene>
    <name evidence="3" type="ORF">EUV02_09230</name>
</gene>
<sequence>MNTYFDRAEMRAVTERSTAWGVFMIVHCWAVIAAAMALVAWLPNPLTILLAIAIIGTRQLGLAILVHEGAHGGLATNEKLNLWLSQWLCAYPTFSETLAYRRYHMKHHRLTQMREDPDLSLSAPFPTTRASIKRKIIRDLTGQTGFKQRRAQFMAALGTPDMAMGDRVRLFGAKLGRAFAVNIAMAAGLAALGYWWLYPLLWIVPLLTWHMLVTRIRNIAEHAMVHDADPWRIARTTHANWLGRAFIAPYYVNYHAEHHIMLYVPCYRLPLMHRLLDAKGLKPKLETLPGYAAVLRMAAPA</sequence>
<keyword evidence="1" id="KW-0812">Transmembrane</keyword>
<evidence type="ECO:0000256" key="1">
    <source>
        <dbReference type="SAM" id="Phobius"/>
    </source>
</evidence>
<reference evidence="3 4" key="1">
    <citation type="submission" date="2019-02" db="EMBL/GenBank/DDBJ databases">
        <title>Polymorphobacter sp. isolated from the lake at the Tibet of China.</title>
        <authorList>
            <person name="Li A."/>
        </authorList>
    </citation>
    <scope>NUCLEOTIDE SEQUENCE [LARGE SCALE GENOMIC DNA]</scope>
    <source>
        <strain evidence="3 4">DJ1R-1</strain>
    </source>
</reference>
<dbReference type="Proteomes" id="UP000297737">
    <property type="component" value="Unassembled WGS sequence"/>
</dbReference>
<name>A0A4Y9EPS1_9SPHN</name>
<dbReference type="GO" id="GO:0046513">
    <property type="term" value="P:ceramide biosynthetic process"/>
    <property type="evidence" value="ECO:0007669"/>
    <property type="project" value="TreeGrafter"/>
</dbReference>
<evidence type="ECO:0000313" key="4">
    <source>
        <dbReference type="Proteomes" id="UP000297737"/>
    </source>
</evidence>
<feature type="transmembrane region" description="Helical" evidence="1">
    <location>
        <begin position="20"/>
        <end position="42"/>
    </location>
</feature>
<accession>A0A4Y9EPS1</accession>
<dbReference type="Pfam" id="PF00487">
    <property type="entry name" value="FA_desaturase"/>
    <property type="match status" value="1"/>
</dbReference>
<comment type="caution">
    <text evidence="3">The sequence shown here is derived from an EMBL/GenBank/DDBJ whole genome shotgun (WGS) entry which is preliminary data.</text>
</comment>
<protein>
    <submittedName>
        <fullName evidence="3">Fatty acid desaturase</fullName>
    </submittedName>
</protein>
<evidence type="ECO:0000313" key="3">
    <source>
        <dbReference type="EMBL" id="TFU03873.1"/>
    </source>
</evidence>
<evidence type="ECO:0000259" key="2">
    <source>
        <dbReference type="Pfam" id="PF00487"/>
    </source>
</evidence>